<feature type="region of interest" description="Disordered" evidence="1">
    <location>
        <begin position="68"/>
        <end position="87"/>
    </location>
</feature>
<accession>A0A2I8EZG1</accession>
<name>A0A2I8EZG1_9BURK</name>
<organism evidence="2 3">
    <name type="scientific">Paraburkholderia terrae</name>
    <dbReference type="NCBI Taxonomy" id="311230"/>
    <lineage>
        <taxon>Bacteria</taxon>
        <taxon>Pseudomonadati</taxon>
        <taxon>Pseudomonadota</taxon>
        <taxon>Betaproteobacteria</taxon>
        <taxon>Burkholderiales</taxon>
        <taxon>Burkholderiaceae</taxon>
        <taxon>Paraburkholderia</taxon>
    </lineage>
</organism>
<evidence type="ECO:0000256" key="1">
    <source>
        <dbReference type="SAM" id="MobiDB-lite"/>
    </source>
</evidence>
<evidence type="ECO:0000313" key="2">
    <source>
        <dbReference type="EMBL" id="AUT64879.1"/>
    </source>
</evidence>
<dbReference type="AlphaFoldDB" id="A0A2I8EZG1"/>
<proteinExistence type="predicted"/>
<protein>
    <submittedName>
        <fullName evidence="2">Uncharacterized protein</fullName>
    </submittedName>
</protein>
<sequence length="87" mass="9294">MKRPHTKTLDLIASSSEDAVLLLMARFILDQAPRHAVDLLISPSWEVGRIVKAALAEAAFQYKTGFLQSDADTPPKAEGGSTGGLSN</sequence>
<evidence type="ECO:0000313" key="3">
    <source>
        <dbReference type="Proteomes" id="UP000243502"/>
    </source>
</evidence>
<dbReference type="KEGG" id="pter:C2L65_35245"/>
<dbReference type="EMBL" id="CP026113">
    <property type="protein sequence ID" value="AUT64879.1"/>
    <property type="molecule type" value="Genomic_DNA"/>
</dbReference>
<dbReference type="Proteomes" id="UP000243502">
    <property type="component" value="Chromosome 3"/>
</dbReference>
<reference evidence="2 3" key="1">
    <citation type="submission" date="2018-01" db="EMBL/GenBank/DDBJ databases">
        <title>Species boundaries and ecological features among Paraburkholderia terrae DSMZ17804T, P. hospita DSMZ17164T and P. caribensis DSMZ13236T.</title>
        <authorList>
            <person name="Pratama A.A."/>
        </authorList>
    </citation>
    <scope>NUCLEOTIDE SEQUENCE [LARGE SCALE GENOMIC DNA]</scope>
    <source>
        <strain evidence="2 3">DSM 17804</strain>
    </source>
</reference>
<gene>
    <name evidence="2" type="ORF">C2L65_35245</name>
</gene>